<dbReference type="SMART" id="SM00855">
    <property type="entry name" value="PGAM"/>
    <property type="match status" value="1"/>
</dbReference>
<accession>A0A1H4CTK5</accession>
<protein>
    <submittedName>
        <fullName evidence="1">Phosphohistidine phosphatase</fullName>
    </submittedName>
</protein>
<sequence length="162" mass="17949">MTTTLTFLRHATAEDHDLPIPDEARRLTPKGHKQVQRLARFCQRHALLPTHLLCSPLVRALETAQGLREHLANCPKAIIVPWLAHGTDTQTTRQALATLAANGDDNVWLVGHEPEFSILIAHLLGSPNSRIKVKKAGLIRLEVDMTSGVGELQWNIPNALMK</sequence>
<dbReference type="InterPro" id="IPR013078">
    <property type="entry name" value="His_Pase_superF_clade-1"/>
</dbReference>
<dbReference type="AlphaFoldDB" id="A0A1H4CTK5"/>
<reference evidence="1 2" key="1">
    <citation type="submission" date="2016-10" db="EMBL/GenBank/DDBJ databases">
        <authorList>
            <person name="de Groot N.N."/>
        </authorList>
    </citation>
    <scope>NUCLEOTIDE SEQUENCE [LARGE SCALE GENOMIC DNA]</scope>
    <source>
        <strain evidence="1 2">DSM 21228</strain>
    </source>
</reference>
<dbReference type="Pfam" id="PF00300">
    <property type="entry name" value="His_Phos_1"/>
    <property type="match status" value="1"/>
</dbReference>
<dbReference type="OrthoDB" id="9810154at2"/>
<dbReference type="Gene3D" id="3.40.50.1240">
    <property type="entry name" value="Phosphoglycerate mutase-like"/>
    <property type="match status" value="1"/>
</dbReference>
<dbReference type="CDD" id="cd07067">
    <property type="entry name" value="HP_PGM_like"/>
    <property type="match status" value="1"/>
</dbReference>
<gene>
    <name evidence="1" type="ORF">SAMN05660964_02084</name>
</gene>
<dbReference type="InterPro" id="IPR029033">
    <property type="entry name" value="His_PPase_superfam"/>
</dbReference>
<evidence type="ECO:0000313" key="1">
    <source>
        <dbReference type="EMBL" id="SEA63760.1"/>
    </source>
</evidence>
<organism evidence="1 2">
    <name type="scientific">Thiothrix caldifontis</name>
    <dbReference type="NCBI Taxonomy" id="525918"/>
    <lineage>
        <taxon>Bacteria</taxon>
        <taxon>Pseudomonadati</taxon>
        <taxon>Pseudomonadota</taxon>
        <taxon>Gammaproteobacteria</taxon>
        <taxon>Thiotrichales</taxon>
        <taxon>Thiotrichaceae</taxon>
        <taxon>Thiothrix</taxon>
    </lineage>
</organism>
<dbReference type="SUPFAM" id="SSF53254">
    <property type="entry name" value="Phosphoglycerate mutase-like"/>
    <property type="match status" value="1"/>
</dbReference>
<proteinExistence type="predicted"/>
<name>A0A1H4CTK5_9GAMM</name>
<evidence type="ECO:0000313" key="2">
    <source>
        <dbReference type="Proteomes" id="UP000199397"/>
    </source>
</evidence>
<dbReference type="Proteomes" id="UP000199397">
    <property type="component" value="Unassembled WGS sequence"/>
</dbReference>
<keyword evidence="2" id="KW-1185">Reference proteome</keyword>
<dbReference type="RefSeq" id="WP_093068338.1">
    <property type="nucleotide sequence ID" value="NZ_FNQP01000010.1"/>
</dbReference>
<dbReference type="EMBL" id="FNQP01000010">
    <property type="protein sequence ID" value="SEA63760.1"/>
    <property type="molecule type" value="Genomic_DNA"/>
</dbReference>
<dbReference type="STRING" id="525918.SAMN05660964_02084"/>